<gene>
    <name evidence="5 10" type="primary">cheB</name>
    <name evidence="10" type="ORF">ACIGG6_12560</name>
</gene>
<feature type="active site" evidence="5 6">
    <location>
        <position position="287"/>
    </location>
</feature>
<keyword evidence="1 5" id="KW-0963">Cytoplasm</keyword>
<evidence type="ECO:0000313" key="11">
    <source>
        <dbReference type="Proteomes" id="UP001614338"/>
    </source>
</evidence>
<evidence type="ECO:0000256" key="6">
    <source>
        <dbReference type="PROSITE-ProRule" id="PRU00050"/>
    </source>
</evidence>
<dbReference type="NCBIfam" id="NF001965">
    <property type="entry name" value="PRK00742.1"/>
    <property type="match status" value="1"/>
</dbReference>
<evidence type="ECO:0000256" key="1">
    <source>
        <dbReference type="ARBA" id="ARBA00022490"/>
    </source>
</evidence>
<comment type="catalytic activity">
    <reaction evidence="5">
        <text>L-glutaminyl-[protein] + H2O = L-glutamyl-[protein] + NH4(+)</text>
        <dbReference type="Rhea" id="RHEA:16441"/>
        <dbReference type="Rhea" id="RHEA-COMP:10207"/>
        <dbReference type="Rhea" id="RHEA-COMP:10208"/>
        <dbReference type="ChEBI" id="CHEBI:15377"/>
        <dbReference type="ChEBI" id="CHEBI:28938"/>
        <dbReference type="ChEBI" id="CHEBI:29973"/>
        <dbReference type="ChEBI" id="CHEBI:30011"/>
        <dbReference type="EC" id="3.5.1.44"/>
    </reaction>
</comment>
<evidence type="ECO:0000259" key="9">
    <source>
        <dbReference type="PROSITE" id="PS50122"/>
    </source>
</evidence>
<dbReference type="PANTHER" id="PTHR42872">
    <property type="entry name" value="PROTEIN-GLUTAMATE METHYLESTERASE/PROTEIN-GLUTAMINE GLUTAMINASE"/>
    <property type="match status" value="1"/>
</dbReference>
<dbReference type="CDD" id="cd17541">
    <property type="entry name" value="REC_CheB-like"/>
    <property type="match status" value="1"/>
</dbReference>
<feature type="active site" evidence="5 6">
    <location>
        <position position="167"/>
    </location>
</feature>
<dbReference type="Gene3D" id="3.40.50.2300">
    <property type="match status" value="1"/>
</dbReference>
<keyword evidence="10" id="KW-0808">Transferase</keyword>
<dbReference type="GO" id="GO:0008168">
    <property type="term" value="F:methyltransferase activity"/>
    <property type="evidence" value="ECO:0007669"/>
    <property type="project" value="UniProtKB-KW"/>
</dbReference>
<evidence type="ECO:0000256" key="4">
    <source>
        <dbReference type="ARBA" id="ARBA00048267"/>
    </source>
</evidence>
<feature type="domain" description="CheB-type methylesterase" evidence="9">
    <location>
        <begin position="152"/>
        <end position="345"/>
    </location>
</feature>
<keyword evidence="10" id="KW-0489">Methyltransferase</keyword>
<dbReference type="InterPro" id="IPR000673">
    <property type="entry name" value="Sig_transdc_resp-reg_Me-estase"/>
</dbReference>
<evidence type="ECO:0000256" key="3">
    <source>
        <dbReference type="ARBA" id="ARBA00022801"/>
    </source>
</evidence>
<comment type="caution">
    <text evidence="10">The sequence shown here is derived from an EMBL/GenBank/DDBJ whole genome shotgun (WGS) entry which is preliminary data.</text>
</comment>
<dbReference type="PIRSF" id="PIRSF000876">
    <property type="entry name" value="RR_chemtxs_CheB"/>
    <property type="match status" value="1"/>
</dbReference>
<feature type="domain" description="Response regulatory" evidence="8">
    <location>
        <begin position="5"/>
        <end position="120"/>
    </location>
</feature>
<dbReference type="InterPro" id="IPR001789">
    <property type="entry name" value="Sig_transdc_resp-reg_receiver"/>
</dbReference>
<dbReference type="Pfam" id="PF01339">
    <property type="entry name" value="CheB_methylest"/>
    <property type="match status" value="1"/>
</dbReference>
<dbReference type="Proteomes" id="UP001614338">
    <property type="component" value="Unassembled WGS sequence"/>
</dbReference>
<feature type="active site" evidence="5 6">
    <location>
        <position position="194"/>
    </location>
</feature>
<dbReference type="PROSITE" id="PS50122">
    <property type="entry name" value="CHEB"/>
    <property type="match status" value="1"/>
</dbReference>
<dbReference type="GO" id="GO:0032259">
    <property type="term" value="P:methylation"/>
    <property type="evidence" value="ECO:0007669"/>
    <property type="project" value="UniProtKB-KW"/>
</dbReference>
<comment type="PTM">
    <text evidence="5">Phosphorylated by CheA. Phosphorylation of the N-terminal regulatory domain activates the methylesterase activity.</text>
</comment>
<comment type="domain">
    <text evidence="5">Contains a C-terminal catalytic domain, and an N-terminal region which modulates catalytic activity.</text>
</comment>
<accession>A0ABW8BUC8</accession>
<dbReference type="Pfam" id="PF00072">
    <property type="entry name" value="Response_reg"/>
    <property type="match status" value="1"/>
</dbReference>
<dbReference type="EC" id="3.1.1.61" evidence="5"/>
<keyword evidence="5 7" id="KW-0597">Phosphoprotein</keyword>
<reference evidence="10 11" key="1">
    <citation type="submission" date="2024-10" db="EMBL/GenBank/DDBJ databases">
        <title>The Natural Products Discovery Center: Release of the First 8490 Sequenced Strains for Exploring Actinobacteria Biosynthetic Diversity.</title>
        <authorList>
            <person name="Kalkreuter E."/>
            <person name="Kautsar S.A."/>
            <person name="Yang D."/>
            <person name="Bader C.D."/>
            <person name="Teijaro C.N."/>
            <person name="Fluegel L."/>
            <person name="Davis C.M."/>
            <person name="Simpson J.R."/>
            <person name="Lauterbach L."/>
            <person name="Steele A.D."/>
            <person name="Gui C."/>
            <person name="Meng S."/>
            <person name="Li G."/>
            <person name="Viehrig K."/>
            <person name="Ye F."/>
            <person name="Su P."/>
            <person name="Kiefer A.F."/>
            <person name="Nichols A."/>
            <person name="Cepeda A.J."/>
            <person name="Yan W."/>
            <person name="Fan B."/>
            <person name="Jiang Y."/>
            <person name="Adhikari A."/>
            <person name="Zheng C.-J."/>
            <person name="Schuster L."/>
            <person name="Cowan T.M."/>
            <person name="Smanski M.J."/>
            <person name="Chevrette M.G."/>
            <person name="De Carvalho L.P.S."/>
            <person name="Shen B."/>
        </authorList>
    </citation>
    <scope>NUCLEOTIDE SEQUENCE [LARGE SCALE GENOMIC DNA]</scope>
    <source>
        <strain evidence="10 11">NPDC077409</strain>
    </source>
</reference>
<evidence type="ECO:0000256" key="2">
    <source>
        <dbReference type="ARBA" id="ARBA00022500"/>
    </source>
</evidence>
<comment type="subcellular location">
    <subcellularLocation>
        <location evidence="5">Cytoplasm</location>
    </subcellularLocation>
</comment>
<dbReference type="PROSITE" id="PS50110">
    <property type="entry name" value="RESPONSE_REGULATORY"/>
    <property type="match status" value="1"/>
</dbReference>
<evidence type="ECO:0000256" key="7">
    <source>
        <dbReference type="PROSITE-ProRule" id="PRU00169"/>
    </source>
</evidence>
<dbReference type="EMBL" id="JBITWC010000019">
    <property type="protein sequence ID" value="MFI8750816.1"/>
    <property type="molecule type" value="Genomic_DNA"/>
</dbReference>
<name>A0ABW8BUC8_9GAMM</name>
<comment type="catalytic activity">
    <reaction evidence="4 5">
        <text>[protein]-L-glutamate 5-O-methyl ester + H2O = L-glutamyl-[protein] + methanol + H(+)</text>
        <dbReference type="Rhea" id="RHEA:23236"/>
        <dbReference type="Rhea" id="RHEA-COMP:10208"/>
        <dbReference type="Rhea" id="RHEA-COMP:10311"/>
        <dbReference type="ChEBI" id="CHEBI:15377"/>
        <dbReference type="ChEBI" id="CHEBI:15378"/>
        <dbReference type="ChEBI" id="CHEBI:17790"/>
        <dbReference type="ChEBI" id="CHEBI:29973"/>
        <dbReference type="ChEBI" id="CHEBI:82795"/>
        <dbReference type="EC" id="3.1.1.61"/>
    </reaction>
</comment>
<dbReference type="SUPFAM" id="SSF52738">
    <property type="entry name" value="Methylesterase CheB, C-terminal domain"/>
    <property type="match status" value="1"/>
</dbReference>
<feature type="modified residue" description="4-aspartylphosphate" evidence="5 7">
    <location>
        <position position="56"/>
    </location>
</feature>
<dbReference type="GO" id="GO:0008984">
    <property type="term" value="F:protein-glutamate methylesterase activity"/>
    <property type="evidence" value="ECO:0007669"/>
    <property type="project" value="UniProtKB-EC"/>
</dbReference>
<dbReference type="SUPFAM" id="SSF52172">
    <property type="entry name" value="CheY-like"/>
    <property type="match status" value="1"/>
</dbReference>
<protein>
    <recommendedName>
        <fullName evidence="5">Protein-glutamate methylesterase/protein-glutamine glutaminase</fullName>
        <ecNumber evidence="5">3.1.1.61</ecNumber>
        <ecNumber evidence="5">3.5.1.44</ecNumber>
    </recommendedName>
</protein>
<evidence type="ECO:0000313" key="10">
    <source>
        <dbReference type="EMBL" id="MFI8750816.1"/>
    </source>
</evidence>
<proteinExistence type="inferred from homology"/>
<sequence length="353" mass="37801">MSAIRVVMVDDSQLARDVLRDILTNDGDIEIVGEAANGQEAIDMARHLAPQLITMDLNMPVMDGLSAIEEIMHTKGVPILVISDRSDAETAYQALEVGALEVLPKPTLDSEDAERLRARVRLLSGVAVITRLRRRPPPSPPLTEFPVASPCPAATRHYQRIVAIACSTGGPQALARLLSKLPQNFPAPIMIAQHISPGFIEGMATWLGTLCALPVSVAKEGERIAPGHIYLSPSESNLCVTPQHRFRLLPSSQGALYRPSCDVLLHSAASVYGPDTIGVILTGMGRDGVRGLRAIQLAGGTTLAQDEASSVIYGMNQEAVNAGVIQKVVALSDLPEQLLHEVGSPHPSRREPQ</sequence>
<evidence type="ECO:0000259" key="8">
    <source>
        <dbReference type="PROSITE" id="PS50110"/>
    </source>
</evidence>
<keyword evidence="11" id="KW-1185">Reference proteome</keyword>
<organism evidence="10 11">
    <name type="scientific">Vreelandella lionensis</name>
    <dbReference type="NCBI Taxonomy" id="1144478"/>
    <lineage>
        <taxon>Bacteria</taxon>
        <taxon>Pseudomonadati</taxon>
        <taxon>Pseudomonadota</taxon>
        <taxon>Gammaproteobacteria</taxon>
        <taxon>Oceanospirillales</taxon>
        <taxon>Halomonadaceae</taxon>
        <taxon>Vreelandella</taxon>
    </lineage>
</organism>
<keyword evidence="3 5" id="KW-0378">Hydrolase</keyword>
<dbReference type="InterPro" id="IPR008248">
    <property type="entry name" value="CheB-like"/>
</dbReference>
<dbReference type="InterPro" id="IPR011006">
    <property type="entry name" value="CheY-like_superfamily"/>
</dbReference>
<dbReference type="PANTHER" id="PTHR42872:SF6">
    <property type="entry name" value="PROTEIN-GLUTAMATE METHYLESTERASE_PROTEIN-GLUTAMINE GLUTAMINASE"/>
    <property type="match status" value="1"/>
</dbReference>
<comment type="similarity">
    <text evidence="5">Belongs to the CheB family.</text>
</comment>
<evidence type="ECO:0000256" key="5">
    <source>
        <dbReference type="HAMAP-Rule" id="MF_00099"/>
    </source>
</evidence>
<dbReference type="EC" id="3.5.1.44" evidence="5"/>
<keyword evidence="2 5" id="KW-0145">Chemotaxis</keyword>
<dbReference type="CDD" id="cd16432">
    <property type="entry name" value="CheB_Rec"/>
    <property type="match status" value="1"/>
</dbReference>
<dbReference type="RefSeq" id="WP_399844799.1">
    <property type="nucleotide sequence ID" value="NZ_JBITWC010000019.1"/>
</dbReference>
<dbReference type="SMART" id="SM00448">
    <property type="entry name" value="REC"/>
    <property type="match status" value="1"/>
</dbReference>
<dbReference type="Gene3D" id="3.40.50.180">
    <property type="entry name" value="Methylesterase CheB, C-terminal domain"/>
    <property type="match status" value="1"/>
</dbReference>
<dbReference type="HAMAP" id="MF_00099">
    <property type="entry name" value="CheB_chemtxs"/>
    <property type="match status" value="1"/>
</dbReference>
<comment type="function">
    <text evidence="5">Involved in chemotaxis. Part of a chemotaxis signal transduction system that modulates chemotaxis in response to various stimuli. Catalyzes the demethylation of specific methylglutamate residues introduced into the chemoreceptors (methyl-accepting chemotaxis proteins or MCP) by CheR. Also mediates the irreversible deamidation of specific glutamine residues to glutamic acid.</text>
</comment>
<dbReference type="InterPro" id="IPR035909">
    <property type="entry name" value="CheB_C"/>
</dbReference>